<dbReference type="RefSeq" id="WP_194035326.1">
    <property type="nucleotide sequence ID" value="NZ_CP063657.1"/>
</dbReference>
<organism evidence="3 4">
    <name type="scientific">Novilysobacter avium</name>
    <dbReference type="NCBI Taxonomy" id="2781023"/>
    <lineage>
        <taxon>Bacteria</taxon>
        <taxon>Pseudomonadati</taxon>
        <taxon>Pseudomonadota</taxon>
        <taxon>Gammaproteobacteria</taxon>
        <taxon>Lysobacterales</taxon>
        <taxon>Lysobacteraceae</taxon>
        <taxon>Novilysobacter</taxon>
    </lineage>
</organism>
<evidence type="ECO:0000313" key="4">
    <source>
        <dbReference type="Proteomes" id="UP000593932"/>
    </source>
</evidence>
<dbReference type="InterPro" id="IPR025746">
    <property type="entry name" value="PilX_N_dom"/>
</dbReference>
<name>A0A7S6ZVA3_9GAMM</name>
<evidence type="ECO:0000313" key="3">
    <source>
        <dbReference type="EMBL" id="QOW22835.1"/>
    </source>
</evidence>
<keyword evidence="1" id="KW-0472">Membrane</keyword>
<dbReference type="Pfam" id="PF14341">
    <property type="entry name" value="PilX_N"/>
    <property type="match status" value="1"/>
</dbReference>
<dbReference type="EMBL" id="CP063657">
    <property type="protein sequence ID" value="QOW22835.1"/>
    <property type="molecule type" value="Genomic_DNA"/>
</dbReference>
<feature type="transmembrane region" description="Helical" evidence="1">
    <location>
        <begin position="16"/>
        <end position="36"/>
    </location>
</feature>
<keyword evidence="4" id="KW-1185">Reference proteome</keyword>
<evidence type="ECO:0000259" key="2">
    <source>
        <dbReference type="Pfam" id="PF14341"/>
    </source>
</evidence>
<feature type="domain" description="Type 4 fimbrial biogenesis protein PilX N-terminal" evidence="2">
    <location>
        <begin position="14"/>
        <end position="64"/>
    </location>
</feature>
<gene>
    <name evidence="3" type="ORF">INQ42_04460</name>
</gene>
<reference evidence="3 4" key="1">
    <citation type="submission" date="2020-10" db="EMBL/GenBank/DDBJ databases">
        <title>complete genome sequencing of Lysobacter sp. H23M41.</title>
        <authorList>
            <person name="Bae J.-W."/>
            <person name="Lee S.-Y."/>
        </authorList>
    </citation>
    <scope>NUCLEOTIDE SEQUENCE [LARGE SCALE GENOMIC DNA]</scope>
    <source>
        <strain evidence="3 4">H23M41</strain>
    </source>
</reference>
<protein>
    <submittedName>
        <fullName evidence="3">Pilus assembly protein</fullName>
    </submittedName>
</protein>
<evidence type="ECO:0000256" key="1">
    <source>
        <dbReference type="SAM" id="Phobius"/>
    </source>
</evidence>
<accession>A0A7S6ZVA3</accession>
<dbReference type="Proteomes" id="UP000593932">
    <property type="component" value="Chromosome"/>
</dbReference>
<sequence>MNRLQSFHTAARQGGASLFVVLMLLLIMTLLGLAALRGTLLEERMSANLYDRSVSFQAAEAALRFAETLAAAQPAGDAVCSNGICSTPVASDPDRWLSPGFAGWRDVTADLELGTIAPQTDVIVENMGLAPTWPGCDRKIPIDALCMAPRYRITARSSEAGRAAVFLQTNFIVR</sequence>
<proteinExistence type="predicted"/>
<keyword evidence="1" id="KW-1133">Transmembrane helix</keyword>
<keyword evidence="1" id="KW-0812">Transmembrane</keyword>